<feature type="compositionally biased region" description="Polar residues" evidence="1">
    <location>
        <begin position="327"/>
        <end position="349"/>
    </location>
</feature>
<sequence>MAKSKNLNPADAYRSCSPISPFQNKTERTKARDFALVKKDTSDLQDEITKLSALPAPSPAEKSRLTSLQTELENINKKKDEYLKEHPEQRKLVYKTRRVEKDKDPEEEKIIKKKRNLFLKNGLPKHPERSIYYDPVMNPYGVAPPGMPYMERPLLPGEVDSEAEDEEDDSDDDIVMPEGPPPGMEEAVDSDEDIPMPDDLPPNPEDGSEGPNPPADESEADPPLPPGPPPLPTGPPPPSGTPGILAPGLPPPPPPPPGFPPTYGILPPPPGGFPIPPPPPMGFPPFPPGAPGILSSYPPFPPTGFPASDLPPPPPGFFPRSHHSGSGPRNQSSGAMQDPLSSVPHQTYQAHRDSRHLHQAQGQSAPSPSPQAQGHPSLPPKPTFAPGSTSATGPSVTPVSTTTAAAATISAAPELRDFKKEATAFVPSALAKRKRPGASSSAGGGGGGGGLGRVNAAPLTELEEEGDDQVNQKGGSGVSGGMKKPDLLGTLRGQFPFASSSASAPNKKAKVEEEIETPKEKKKDDYEKFMEEIGDIL</sequence>
<feature type="compositionally biased region" description="Polar residues" evidence="1">
    <location>
        <begin position="360"/>
        <end position="374"/>
    </location>
</feature>
<feature type="region of interest" description="Disordered" evidence="1">
    <location>
        <begin position="1"/>
        <end position="29"/>
    </location>
</feature>
<evidence type="ECO:0000256" key="1">
    <source>
        <dbReference type="SAM" id="MobiDB-lite"/>
    </source>
</evidence>
<feature type="domain" description="Wbp11/ELF5/Saf1 N-terminal" evidence="2">
    <location>
        <begin position="5"/>
        <end position="77"/>
    </location>
</feature>
<evidence type="ECO:0000259" key="2">
    <source>
        <dbReference type="Pfam" id="PF09429"/>
    </source>
</evidence>
<feature type="compositionally biased region" description="Pro residues" evidence="1">
    <location>
        <begin position="298"/>
        <end position="317"/>
    </location>
</feature>
<reference evidence="3 4" key="1">
    <citation type="journal article" date="2019" name="Nat. Ecol. Evol.">
        <title>Megaphylogeny resolves global patterns of mushroom evolution.</title>
        <authorList>
            <person name="Varga T."/>
            <person name="Krizsan K."/>
            <person name="Foldi C."/>
            <person name="Dima B."/>
            <person name="Sanchez-Garcia M."/>
            <person name="Sanchez-Ramirez S."/>
            <person name="Szollosi G.J."/>
            <person name="Szarkandi J.G."/>
            <person name="Papp V."/>
            <person name="Albert L."/>
            <person name="Andreopoulos W."/>
            <person name="Angelini C."/>
            <person name="Antonin V."/>
            <person name="Barry K.W."/>
            <person name="Bougher N.L."/>
            <person name="Buchanan P."/>
            <person name="Buyck B."/>
            <person name="Bense V."/>
            <person name="Catcheside P."/>
            <person name="Chovatia M."/>
            <person name="Cooper J."/>
            <person name="Damon W."/>
            <person name="Desjardin D."/>
            <person name="Finy P."/>
            <person name="Geml J."/>
            <person name="Haridas S."/>
            <person name="Hughes K."/>
            <person name="Justo A."/>
            <person name="Karasinski D."/>
            <person name="Kautmanova I."/>
            <person name="Kiss B."/>
            <person name="Kocsube S."/>
            <person name="Kotiranta H."/>
            <person name="LaButti K.M."/>
            <person name="Lechner B.E."/>
            <person name="Liimatainen K."/>
            <person name="Lipzen A."/>
            <person name="Lukacs Z."/>
            <person name="Mihaltcheva S."/>
            <person name="Morgado L.N."/>
            <person name="Niskanen T."/>
            <person name="Noordeloos M.E."/>
            <person name="Ohm R.A."/>
            <person name="Ortiz-Santana B."/>
            <person name="Ovrebo C."/>
            <person name="Racz N."/>
            <person name="Riley R."/>
            <person name="Savchenko A."/>
            <person name="Shiryaev A."/>
            <person name="Soop K."/>
            <person name="Spirin V."/>
            <person name="Szebenyi C."/>
            <person name="Tomsovsky M."/>
            <person name="Tulloss R.E."/>
            <person name="Uehling J."/>
            <person name="Grigoriev I.V."/>
            <person name="Vagvolgyi C."/>
            <person name="Papp T."/>
            <person name="Martin F.M."/>
            <person name="Miettinen O."/>
            <person name="Hibbett D.S."/>
            <person name="Nagy L.G."/>
        </authorList>
    </citation>
    <scope>NUCLEOTIDE SEQUENCE [LARGE SCALE GENOMIC DNA]</scope>
    <source>
        <strain evidence="3 4">CBS 962.96</strain>
    </source>
</reference>
<gene>
    <name evidence="3" type="ORF">K435DRAFT_963557</name>
</gene>
<feature type="compositionally biased region" description="Pro residues" evidence="1">
    <location>
        <begin position="222"/>
        <end position="240"/>
    </location>
</feature>
<protein>
    <recommendedName>
        <fullName evidence="2">Wbp11/ELF5/Saf1 N-terminal domain-containing protein</fullName>
    </recommendedName>
</protein>
<dbReference type="InterPro" id="IPR019007">
    <property type="entry name" value="Wbp11/ELF5/Saf1_N"/>
</dbReference>
<feature type="compositionally biased region" description="Basic and acidic residues" evidence="1">
    <location>
        <begin position="509"/>
        <end position="527"/>
    </location>
</feature>
<feature type="region of interest" description="Disordered" evidence="1">
    <location>
        <begin position="428"/>
        <end position="527"/>
    </location>
</feature>
<dbReference type="AlphaFoldDB" id="A0A4S8MFS3"/>
<organism evidence="3 4">
    <name type="scientific">Dendrothele bispora (strain CBS 962.96)</name>
    <dbReference type="NCBI Taxonomy" id="1314807"/>
    <lineage>
        <taxon>Eukaryota</taxon>
        <taxon>Fungi</taxon>
        <taxon>Dikarya</taxon>
        <taxon>Basidiomycota</taxon>
        <taxon>Agaricomycotina</taxon>
        <taxon>Agaricomycetes</taxon>
        <taxon>Agaricomycetidae</taxon>
        <taxon>Agaricales</taxon>
        <taxon>Agaricales incertae sedis</taxon>
        <taxon>Dendrothele</taxon>
    </lineage>
</organism>
<dbReference type="Pfam" id="PF09429">
    <property type="entry name" value="Wbp11"/>
    <property type="match status" value="1"/>
</dbReference>
<dbReference type="OrthoDB" id="205569at2759"/>
<evidence type="ECO:0000313" key="4">
    <source>
        <dbReference type="Proteomes" id="UP000297245"/>
    </source>
</evidence>
<name>A0A4S8MFS3_DENBC</name>
<feature type="compositionally biased region" description="Acidic residues" evidence="1">
    <location>
        <begin position="159"/>
        <end position="175"/>
    </location>
</feature>
<accession>A0A4S8MFS3</accession>
<feature type="compositionally biased region" description="Acidic residues" evidence="1">
    <location>
        <begin position="186"/>
        <end position="196"/>
    </location>
</feature>
<dbReference type="EMBL" id="ML179090">
    <property type="protein sequence ID" value="THV01457.1"/>
    <property type="molecule type" value="Genomic_DNA"/>
</dbReference>
<dbReference type="GO" id="GO:0006396">
    <property type="term" value="P:RNA processing"/>
    <property type="evidence" value="ECO:0007669"/>
    <property type="project" value="InterPro"/>
</dbReference>
<feature type="compositionally biased region" description="Pro residues" evidence="1">
    <location>
        <begin position="248"/>
        <end position="290"/>
    </location>
</feature>
<feature type="region of interest" description="Disordered" evidence="1">
    <location>
        <begin position="140"/>
        <end position="401"/>
    </location>
</feature>
<keyword evidence="4" id="KW-1185">Reference proteome</keyword>
<feature type="compositionally biased region" description="Low complexity" evidence="1">
    <location>
        <begin position="386"/>
        <end position="401"/>
    </location>
</feature>
<dbReference type="Pfam" id="PF12622">
    <property type="entry name" value="NpwBP"/>
    <property type="match status" value="1"/>
</dbReference>
<dbReference type="Proteomes" id="UP000297245">
    <property type="component" value="Unassembled WGS sequence"/>
</dbReference>
<proteinExistence type="predicted"/>
<feature type="compositionally biased region" description="Gly residues" evidence="1">
    <location>
        <begin position="442"/>
        <end position="452"/>
    </location>
</feature>
<evidence type="ECO:0000313" key="3">
    <source>
        <dbReference type="EMBL" id="THV01457.1"/>
    </source>
</evidence>